<dbReference type="EMBL" id="NSIW01000010">
    <property type="protein sequence ID" value="PZD56244.1"/>
    <property type="molecule type" value="Genomic_DNA"/>
</dbReference>
<comment type="caution">
    <text evidence="1">The sequence shown here is derived from an EMBL/GenBank/DDBJ whole genome shotgun (WGS) entry which is preliminary data.</text>
</comment>
<protein>
    <submittedName>
        <fullName evidence="1">Accessory Sec system protein Asp2</fullName>
    </submittedName>
</protein>
<reference evidence="1 2" key="1">
    <citation type="submission" date="2017-08" db="EMBL/GenBank/DDBJ databases">
        <title>Streptococcus salivarius strain HS0302 Genome.</title>
        <authorList>
            <person name="Smith J."/>
            <person name="Deng P."/>
            <person name="Geng M."/>
        </authorList>
    </citation>
    <scope>NUCLEOTIDE SEQUENCE [LARGE SCALE GENOMIC DNA]</scope>
    <source>
        <strain evidence="1 2">HS0302</strain>
    </source>
</reference>
<sequence length="515" mass="58476">MTKDNRLKILQVGSSNWSENQEIPENMKWYYCNLGQLETLQETIEEDEIKTFTAVIVDSLEGLEELMAIKEYLIPHTIFFDQTIEVPDESLLQFLKEVCAVPTDFSNQGQLLFTLSKALFSGQYGDKMSPFTTQVNPNFTGDVTYHGHENVILKGDYGQDFSPVLDWTYNVRASKENPIELWLEFEKEETCECRLILNLLPEGSVAGIFKTYIVSEEEMRKGAIVLDEDMTFLLAASLEMKGKGQITIGGLHQRLTRFQFGKFVLGGGILHDSKRQEINYFFYPGDFKPPLSVYFSGFRPAEGFEGFEGFGMMKGMGTPFLLFSDPRLQGGAFYMGTEELENSIKDTIQHYLDYLGFDNSQLILSGMSMGTFPSMYYGADFEPHAIIMSKPLANVGTIGNRARLLAPEVFPTGIDVLHLQTGRLDNEGVEALNQKFWVKFEKADFSNTTFGLSYMKDEDMDPTAYEDITKSLYYSGAKILSKGTSGRHNDDSYTATTWFVNFYRMILENDFGRKE</sequence>
<dbReference type="GO" id="GO:0015031">
    <property type="term" value="P:protein transport"/>
    <property type="evidence" value="ECO:0007669"/>
    <property type="project" value="InterPro"/>
</dbReference>
<organism evidence="1 2">
    <name type="scientific">Streptococcus salivarius</name>
    <dbReference type="NCBI Taxonomy" id="1304"/>
    <lineage>
        <taxon>Bacteria</taxon>
        <taxon>Bacillati</taxon>
        <taxon>Bacillota</taxon>
        <taxon>Bacilli</taxon>
        <taxon>Lactobacillales</taxon>
        <taxon>Streptococcaceae</taxon>
        <taxon>Streptococcus</taxon>
    </lineage>
</organism>
<dbReference type="Pfam" id="PF16929">
    <property type="entry name" value="Asp2"/>
    <property type="match status" value="1"/>
</dbReference>
<dbReference type="AlphaFoldDB" id="A0AA45CT01"/>
<proteinExistence type="predicted"/>
<dbReference type="InterPro" id="IPR029058">
    <property type="entry name" value="AB_hydrolase_fold"/>
</dbReference>
<evidence type="ECO:0000313" key="1">
    <source>
        <dbReference type="EMBL" id="PZD56244.1"/>
    </source>
</evidence>
<dbReference type="NCBIfam" id="TIGR03712">
    <property type="entry name" value="acc_sec_asp2"/>
    <property type="match status" value="1"/>
</dbReference>
<dbReference type="Proteomes" id="UP000248776">
    <property type="component" value="Unassembled WGS sequence"/>
</dbReference>
<accession>A0AA45CT01</accession>
<gene>
    <name evidence="1" type="primary">asp2</name>
    <name evidence="1" type="ORF">CKU37_05770</name>
</gene>
<dbReference type="SUPFAM" id="SSF53474">
    <property type="entry name" value="alpha/beta-Hydrolases"/>
    <property type="match status" value="1"/>
</dbReference>
<dbReference type="InterPro" id="IPR022267">
    <property type="entry name" value="Asp2"/>
</dbReference>
<evidence type="ECO:0000313" key="2">
    <source>
        <dbReference type="Proteomes" id="UP000248776"/>
    </source>
</evidence>
<name>A0AA45CT01_STRSL</name>
<dbReference type="RefSeq" id="WP_110981093.1">
    <property type="nucleotide sequence ID" value="NZ_NSIW01000010.1"/>
</dbReference>